<organism evidence="1">
    <name type="scientific">Panicum hallii</name>
    <dbReference type="NCBI Taxonomy" id="206008"/>
    <lineage>
        <taxon>Eukaryota</taxon>
        <taxon>Viridiplantae</taxon>
        <taxon>Streptophyta</taxon>
        <taxon>Embryophyta</taxon>
        <taxon>Tracheophyta</taxon>
        <taxon>Spermatophyta</taxon>
        <taxon>Magnoliopsida</taxon>
        <taxon>Liliopsida</taxon>
        <taxon>Poales</taxon>
        <taxon>Poaceae</taxon>
        <taxon>PACMAD clade</taxon>
        <taxon>Panicoideae</taxon>
        <taxon>Panicodae</taxon>
        <taxon>Paniceae</taxon>
        <taxon>Panicinae</taxon>
        <taxon>Panicum</taxon>
        <taxon>Panicum sect. Panicum</taxon>
    </lineage>
</organism>
<reference evidence="1" key="1">
    <citation type="submission" date="2018-04" db="EMBL/GenBank/DDBJ databases">
        <title>WGS assembly of Panicum hallii.</title>
        <authorList>
            <person name="Lovell J."/>
            <person name="Jenkins J."/>
            <person name="Lowry D."/>
            <person name="Mamidi S."/>
            <person name="Sreedasyam A."/>
            <person name="Weng X."/>
            <person name="Barry K."/>
            <person name="Bonette J."/>
            <person name="Campitelli B."/>
            <person name="Daum C."/>
            <person name="Gordon S."/>
            <person name="Gould B."/>
            <person name="Lipzen A."/>
            <person name="Macqueen A."/>
            <person name="Palacio-Mejia J."/>
            <person name="Plott C."/>
            <person name="Shakirov E."/>
            <person name="Shu S."/>
            <person name="Yoshinaga Y."/>
            <person name="Zane M."/>
            <person name="Rokhsar D."/>
            <person name="Grimwood J."/>
            <person name="Schmutz J."/>
            <person name="Juenger T."/>
        </authorList>
    </citation>
    <scope>NUCLEOTIDE SEQUENCE [LARGE SCALE GENOMIC DNA]</scope>
    <source>
        <strain evidence="1">FIL2</strain>
    </source>
</reference>
<protein>
    <submittedName>
        <fullName evidence="1">Uncharacterized protein</fullName>
    </submittedName>
</protein>
<name>A0A2T8IP92_9POAL</name>
<proteinExistence type="predicted"/>
<accession>A0A2T8IP92</accession>
<evidence type="ECO:0000313" key="1">
    <source>
        <dbReference type="EMBL" id="PVH39502.1"/>
    </source>
</evidence>
<gene>
    <name evidence="1" type="ORF">PAHAL_5G520400</name>
</gene>
<dbReference type="EMBL" id="CM008050">
    <property type="protein sequence ID" value="PVH39502.1"/>
    <property type="molecule type" value="Genomic_DNA"/>
</dbReference>
<dbReference type="Gramene" id="PVH39502">
    <property type="protein sequence ID" value="PVH39502"/>
    <property type="gene ID" value="PAHAL_5G520400"/>
</dbReference>
<sequence length="72" mass="7834">MASSISAAPATSSCNHASYLRAGKEGHGEVTHGPVYLHTLRIRPSTLCITTTRSRSIDRWQPPPALIERASY</sequence>
<dbReference type="AlphaFoldDB" id="A0A2T8IP92"/>
<dbReference type="Proteomes" id="UP000243499">
    <property type="component" value="Chromosome 5"/>
</dbReference>